<dbReference type="Proteomes" id="UP000829398">
    <property type="component" value="Chromosome 8"/>
</dbReference>
<proteinExistence type="predicted"/>
<organism evidence="1 2">
    <name type="scientific">Citrus sinensis</name>
    <name type="common">Sweet orange</name>
    <name type="synonym">Citrus aurantium var. sinensis</name>
    <dbReference type="NCBI Taxonomy" id="2711"/>
    <lineage>
        <taxon>Eukaryota</taxon>
        <taxon>Viridiplantae</taxon>
        <taxon>Streptophyta</taxon>
        <taxon>Embryophyta</taxon>
        <taxon>Tracheophyta</taxon>
        <taxon>Spermatophyta</taxon>
        <taxon>Magnoliopsida</taxon>
        <taxon>eudicotyledons</taxon>
        <taxon>Gunneridae</taxon>
        <taxon>Pentapetalae</taxon>
        <taxon>rosids</taxon>
        <taxon>malvids</taxon>
        <taxon>Sapindales</taxon>
        <taxon>Rutaceae</taxon>
        <taxon>Aurantioideae</taxon>
        <taxon>Citrus</taxon>
    </lineage>
</organism>
<keyword evidence="1" id="KW-0547">Nucleotide-binding</keyword>
<accession>A0ACB8IXF4</accession>
<dbReference type="EMBL" id="CM039177">
    <property type="protein sequence ID" value="KAH9701581.1"/>
    <property type="molecule type" value="Genomic_DNA"/>
</dbReference>
<name>A0ACB8IXF4_CITSI</name>
<gene>
    <name evidence="1" type="ORF">KPL71_025055</name>
</gene>
<protein>
    <submittedName>
        <fullName evidence="1">DExH-box ATP-dependent RNA helicase DExH11</fullName>
    </submittedName>
</protein>
<keyword evidence="1" id="KW-0347">Helicase</keyword>
<sequence length="1377" mass="153912">MNRIQATNELAFRVGFSGHSGHLRVEPLYTVEDRTDPIKSLPDFILPPAFPRETAESIKEHIEDKYLSMGLDTNEFSPEKVGRQWDFDWFEMAKVPLEPSLAQSVVAPVWEVPFRRQKKQGKWEPNSVQVDVSELMLGAQDSGPLPRVAGPAKDFVRGSINSRPFRPGGLEDSQSLERILPDGASNGEWVQEILKGGPAQVVPPSFKQGLDLGELQAYPCLWNVYKDQDQSSLKSTSDEKLNELSVQFDDLFKKAWEEDVAEFEKDGPQLEPESIDSDAEGKTTVGFNSVKEADLSVLDEILSVKSGGTTSILDDGGGQQQKEAWVVSGSTEAIADRFHELVPDLALDFPFELDNFQKEAIYYLENGDSVFVAAHTSAGKTVVAEYAFALATKHCTRAVYTAPIKTISNQKYRDFSGKFDVGLLTGDVSLRPEASCLIMTTEILRSMLYRVHVPKLFSSVGSTKVPNTVEFADWIGRTKQKKIRVTGTTKRPVPLEHCLFYSGEFYKVCENEAFIPQGWKAAKDAYKRKNLSAASGATGSYAGASSPRDGARAQKREHPNRGKQNKHSGMQNSGNFSGSGWNQNSGGSQNNWGLRRSEVSIWLTLINKLSKKSLLPVVIFCFSKNHCDKLADGMSGIDLTSSSEKSEIRVFCDKAFSRLKGSDRNLPQIVRVQSLLRRGIAIHHAGLLPIVKEVIEMLFCRGVVKVLFSTETFAMGVNAPARTVVFDNLRKFDGREFRQLLPGEYTQMAGRAGRRGLDKIGTVVVLCRDEIPGESDLKHIIVGSATRLESQFRLTYIMILHLLRVEELKVEDMLKRSFAEFHSQKKLPEQQQLLMRKLAQPPKTIECIKGEPAIEEYYDMYYEAEKYNNQITEAFMQSAHQFLMPGRVLFVKSQTGQDHLLGAVVKAPSANNKEYIVMLLKPDLPSAAETSLDKKSGDFSEGYFVIPKSKRGLEEEYCGSVSHRKGSGVINIKLPYHGAAAGVSYEVRGIEKKELLCICNCKIKIDQVGLLEDVSSAAFSKTVQQLLVLKSDEKKYPQALDPVKGINIIIGALGQMNYMGHFVSLSHPFKFVGLYSSVHHLTGNNEVEKLNNIFLSQVFSVPQIQRLLLWGAINLKLKDMNLVEAYYKWAGLLRKMAANKCHGCIKLEEHMKLTKENKRHKDEVNTLKFQMSDEALQQMPDFQGRIDVLKEIGCIDADLVVQIKGRVACEMNSGEELICTECLFENQLDDLEPEEAVAIMSAFVFQQRNTSEPSLTPKLSVAKERLYNTAIRLGELQAHFKVQIDPEEYARDNLKFGLVEVVYEWAKGTPFADICELTDVPEGLIVRTIVRLDETCREFRNAAAIMGNSALYKKMETASNAIKRDIVFAASLYITGV</sequence>
<keyword evidence="1" id="KW-0067">ATP-binding</keyword>
<keyword evidence="1" id="KW-0378">Hydrolase</keyword>
<evidence type="ECO:0000313" key="2">
    <source>
        <dbReference type="Proteomes" id="UP000829398"/>
    </source>
</evidence>
<comment type="caution">
    <text evidence="1">The sequence shown here is derived from an EMBL/GenBank/DDBJ whole genome shotgun (WGS) entry which is preliminary data.</text>
</comment>
<keyword evidence="2" id="KW-1185">Reference proteome</keyword>
<evidence type="ECO:0000313" key="1">
    <source>
        <dbReference type="EMBL" id="KAH9701581.1"/>
    </source>
</evidence>
<reference evidence="2" key="1">
    <citation type="journal article" date="2023" name="Hortic. Res.">
        <title>A chromosome-level phased genome enabling allele-level studies in sweet orange: a case study on citrus Huanglongbing tolerance.</title>
        <authorList>
            <person name="Wu B."/>
            <person name="Yu Q."/>
            <person name="Deng Z."/>
            <person name="Duan Y."/>
            <person name="Luo F."/>
            <person name="Gmitter F. Jr."/>
        </authorList>
    </citation>
    <scope>NUCLEOTIDE SEQUENCE [LARGE SCALE GENOMIC DNA]</scope>
    <source>
        <strain evidence="2">cv. Valencia</strain>
    </source>
</reference>